<protein>
    <recommendedName>
        <fullName evidence="3">DUF222 domain-containing protein</fullName>
    </recommendedName>
</protein>
<name>A0ABU4GZV9_9MICO</name>
<comment type="caution">
    <text evidence="1">The sequence shown here is derived from an EMBL/GenBank/DDBJ whole genome shotgun (WGS) entry which is preliminary data.</text>
</comment>
<proteinExistence type="predicted"/>
<dbReference type="Proteomes" id="UP001283109">
    <property type="component" value="Unassembled WGS sequence"/>
</dbReference>
<keyword evidence="2" id="KW-1185">Reference proteome</keyword>
<dbReference type="EMBL" id="JAWQEV010000002">
    <property type="protein sequence ID" value="MDW4572618.1"/>
    <property type="molecule type" value="Genomic_DNA"/>
</dbReference>
<evidence type="ECO:0000313" key="1">
    <source>
        <dbReference type="EMBL" id="MDW4572618.1"/>
    </source>
</evidence>
<evidence type="ECO:0008006" key="3">
    <source>
        <dbReference type="Google" id="ProtNLM"/>
    </source>
</evidence>
<accession>A0ABU4GZV9</accession>
<dbReference type="RefSeq" id="WP_318353143.1">
    <property type="nucleotide sequence ID" value="NZ_JAWQEV010000002.1"/>
</dbReference>
<gene>
    <name evidence="1" type="ORF">R8Z58_07490</name>
</gene>
<evidence type="ECO:0000313" key="2">
    <source>
        <dbReference type="Proteomes" id="UP001283109"/>
    </source>
</evidence>
<reference evidence="1 2" key="1">
    <citation type="submission" date="2023-11" db="EMBL/GenBank/DDBJ databases">
        <title>Draft genome sequence of Microbacterium arthrosphaerae JCM 30492.</title>
        <authorList>
            <person name="Zhang G."/>
            <person name="Ding Y."/>
        </authorList>
    </citation>
    <scope>NUCLEOTIDE SEQUENCE [LARGE SCALE GENOMIC DNA]</scope>
    <source>
        <strain evidence="1 2">JCM 30492</strain>
    </source>
</reference>
<sequence>MAERKQVIAPRSAESVRLALLAGHNADLGTAQDSFHVASHMVRSNDKSERNLVRPLVAEATVAYGRCFTKSYVAGRTQLDKIITIPREHAAAHASLMRLRNSTVAHSESVLTPSFAIVELQREQPEGAVRAVRASAMTVHPSYSAEAIDEFHALVRAVKQVLLGEIERAKAALLARLAAEDLTALWDEGQQPQLLSVSLDSWDIHSRRPDYPETNIIKVLVEPARTFLMPSSGDLFAPKIHREEGAS</sequence>
<organism evidence="1 2">
    <name type="scientific">Microbacterium arthrosphaerae</name>
    <dbReference type="NCBI Taxonomy" id="792652"/>
    <lineage>
        <taxon>Bacteria</taxon>
        <taxon>Bacillati</taxon>
        <taxon>Actinomycetota</taxon>
        <taxon>Actinomycetes</taxon>
        <taxon>Micrococcales</taxon>
        <taxon>Microbacteriaceae</taxon>
        <taxon>Microbacterium</taxon>
    </lineage>
</organism>